<dbReference type="SUPFAM" id="SSF57362">
    <property type="entry name" value="BPTI-like"/>
    <property type="match status" value="1"/>
</dbReference>
<reference evidence="9 10" key="1">
    <citation type="submission" date="2023-08" db="EMBL/GenBank/DDBJ databases">
        <title>A Necator americanus chromosomal reference genome.</title>
        <authorList>
            <person name="Ilik V."/>
            <person name="Petrzelkova K.J."/>
            <person name="Pardy F."/>
            <person name="Fuh T."/>
            <person name="Niatou-Singa F.S."/>
            <person name="Gouil Q."/>
            <person name="Baker L."/>
            <person name="Ritchie M.E."/>
            <person name="Jex A.R."/>
            <person name="Gazzola D."/>
            <person name="Li H."/>
            <person name="Toshio Fujiwara R."/>
            <person name="Zhan B."/>
            <person name="Aroian R.V."/>
            <person name="Pafco B."/>
            <person name="Schwarz E.M."/>
        </authorList>
    </citation>
    <scope>NUCLEOTIDE SEQUENCE [LARGE SCALE GENOMIC DNA]</scope>
    <source>
        <strain evidence="9 10">Aroian</strain>
        <tissue evidence="9">Whole animal</tissue>
    </source>
</reference>
<evidence type="ECO:0000256" key="7">
    <source>
        <dbReference type="SAM" id="SignalP"/>
    </source>
</evidence>
<keyword evidence="6" id="KW-1015">Disulfide bond</keyword>
<proteinExistence type="predicted"/>
<evidence type="ECO:0000313" key="10">
    <source>
        <dbReference type="Proteomes" id="UP001303046"/>
    </source>
</evidence>
<name>A0ABR1E8V6_NECAM</name>
<evidence type="ECO:0000313" key="9">
    <source>
        <dbReference type="EMBL" id="KAK6759114.1"/>
    </source>
</evidence>
<evidence type="ECO:0000259" key="8">
    <source>
        <dbReference type="PROSITE" id="PS50279"/>
    </source>
</evidence>
<evidence type="ECO:0000256" key="6">
    <source>
        <dbReference type="ARBA" id="ARBA00023157"/>
    </source>
</evidence>
<dbReference type="InterPro" id="IPR050098">
    <property type="entry name" value="TFPI/VKTCI-like"/>
</dbReference>
<keyword evidence="10" id="KW-1185">Reference proteome</keyword>
<dbReference type="PANTHER" id="PTHR10083">
    <property type="entry name" value="KUNITZ-TYPE PROTEASE INHIBITOR-RELATED"/>
    <property type="match status" value="1"/>
</dbReference>
<keyword evidence="5" id="KW-0722">Serine protease inhibitor</keyword>
<dbReference type="EMBL" id="JAVFWL010000005">
    <property type="protein sequence ID" value="KAK6759114.1"/>
    <property type="molecule type" value="Genomic_DNA"/>
</dbReference>
<dbReference type="InterPro" id="IPR002223">
    <property type="entry name" value="Kunitz_BPTI"/>
</dbReference>
<evidence type="ECO:0000256" key="1">
    <source>
        <dbReference type="ARBA" id="ARBA00004613"/>
    </source>
</evidence>
<protein>
    <recommendedName>
        <fullName evidence="8">BPTI/Kunitz inhibitor domain-containing protein</fullName>
    </recommendedName>
</protein>
<comment type="caution">
    <text evidence="9">The sequence shown here is derived from an EMBL/GenBank/DDBJ whole genome shotgun (WGS) entry which is preliminary data.</text>
</comment>
<comment type="subcellular location">
    <subcellularLocation>
        <location evidence="1">Secreted</location>
    </subcellularLocation>
</comment>
<dbReference type="Pfam" id="PF00014">
    <property type="entry name" value="Kunitz_BPTI"/>
    <property type="match status" value="1"/>
</dbReference>
<accession>A0ABR1E8V6</accession>
<dbReference type="InterPro" id="IPR020901">
    <property type="entry name" value="Prtase_inh_Kunz-CS"/>
</dbReference>
<keyword evidence="3" id="KW-0800">Toxin</keyword>
<gene>
    <name evidence="9" type="primary">Necator_chrV.g21166</name>
    <name evidence="9" type="ORF">RB195_016373</name>
</gene>
<feature type="domain" description="BPTI/Kunitz inhibitor" evidence="8">
    <location>
        <begin position="24"/>
        <end position="74"/>
    </location>
</feature>
<organism evidence="9 10">
    <name type="scientific">Necator americanus</name>
    <name type="common">Human hookworm</name>
    <dbReference type="NCBI Taxonomy" id="51031"/>
    <lineage>
        <taxon>Eukaryota</taxon>
        <taxon>Metazoa</taxon>
        <taxon>Ecdysozoa</taxon>
        <taxon>Nematoda</taxon>
        <taxon>Chromadorea</taxon>
        <taxon>Rhabditida</taxon>
        <taxon>Rhabditina</taxon>
        <taxon>Rhabditomorpha</taxon>
        <taxon>Strongyloidea</taxon>
        <taxon>Ancylostomatidae</taxon>
        <taxon>Bunostominae</taxon>
        <taxon>Necator</taxon>
    </lineage>
</organism>
<dbReference type="CDD" id="cd00109">
    <property type="entry name" value="Kunitz-type"/>
    <property type="match status" value="1"/>
</dbReference>
<dbReference type="PRINTS" id="PR00759">
    <property type="entry name" value="BASICPTASE"/>
</dbReference>
<feature type="signal peptide" evidence="7">
    <location>
        <begin position="1"/>
        <end position="16"/>
    </location>
</feature>
<evidence type="ECO:0000256" key="4">
    <source>
        <dbReference type="ARBA" id="ARBA00022690"/>
    </source>
</evidence>
<dbReference type="Gene3D" id="4.10.410.10">
    <property type="entry name" value="Pancreatic trypsin inhibitor Kunitz domain"/>
    <property type="match status" value="1"/>
</dbReference>
<sequence>MKFLLILFCLVIVFEAKFIRPKRCLQDPDKGKCSLKKLWWYFNQKSGKCERFEYSGCGGNSNNFPTFTGCRKVCKPD</sequence>
<evidence type="ECO:0000256" key="5">
    <source>
        <dbReference type="ARBA" id="ARBA00022900"/>
    </source>
</evidence>
<keyword evidence="4" id="KW-0646">Protease inhibitor</keyword>
<dbReference type="Proteomes" id="UP001303046">
    <property type="component" value="Unassembled WGS sequence"/>
</dbReference>
<dbReference type="PROSITE" id="PS50279">
    <property type="entry name" value="BPTI_KUNITZ_2"/>
    <property type="match status" value="1"/>
</dbReference>
<evidence type="ECO:0000256" key="3">
    <source>
        <dbReference type="ARBA" id="ARBA00022656"/>
    </source>
</evidence>
<dbReference type="SMART" id="SM00131">
    <property type="entry name" value="KU"/>
    <property type="match status" value="1"/>
</dbReference>
<evidence type="ECO:0000256" key="2">
    <source>
        <dbReference type="ARBA" id="ARBA00022525"/>
    </source>
</evidence>
<keyword evidence="7" id="KW-0732">Signal</keyword>
<dbReference type="PROSITE" id="PS00280">
    <property type="entry name" value="BPTI_KUNITZ_1"/>
    <property type="match status" value="1"/>
</dbReference>
<dbReference type="InterPro" id="IPR036880">
    <property type="entry name" value="Kunitz_BPTI_sf"/>
</dbReference>
<keyword evidence="2" id="KW-0964">Secreted</keyword>
<dbReference type="PANTHER" id="PTHR10083:SF217">
    <property type="entry name" value="BOOPHILIN-H2"/>
    <property type="match status" value="1"/>
</dbReference>
<feature type="chain" id="PRO_5046419932" description="BPTI/Kunitz inhibitor domain-containing protein" evidence="7">
    <location>
        <begin position="17"/>
        <end position="77"/>
    </location>
</feature>